<evidence type="ECO:0000256" key="1">
    <source>
        <dbReference type="SAM" id="MobiDB-lite"/>
    </source>
</evidence>
<keyword evidence="4" id="KW-1185">Reference proteome</keyword>
<dbReference type="AlphaFoldDB" id="A0A444ZTM9"/>
<evidence type="ECO:0000313" key="3">
    <source>
        <dbReference type="EMBL" id="RYR17565.1"/>
    </source>
</evidence>
<protein>
    <recommendedName>
        <fullName evidence="2">Serine aminopeptidase S33 domain-containing protein</fullName>
    </recommendedName>
</protein>
<evidence type="ECO:0000259" key="2">
    <source>
        <dbReference type="Pfam" id="PF12146"/>
    </source>
</evidence>
<feature type="compositionally biased region" description="Pro residues" evidence="1">
    <location>
        <begin position="1"/>
        <end position="15"/>
    </location>
</feature>
<dbReference type="PANTHER" id="PTHR11614">
    <property type="entry name" value="PHOSPHOLIPASE-RELATED"/>
    <property type="match status" value="1"/>
</dbReference>
<dbReference type="Pfam" id="PF12146">
    <property type="entry name" value="Hydrolase_4"/>
    <property type="match status" value="1"/>
</dbReference>
<dbReference type="Proteomes" id="UP000289738">
    <property type="component" value="Chromosome B03"/>
</dbReference>
<dbReference type="EMBL" id="SDMP01000013">
    <property type="protein sequence ID" value="RYR17565.1"/>
    <property type="molecule type" value="Genomic_DNA"/>
</dbReference>
<feature type="region of interest" description="Disordered" evidence="1">
    <location>
        <begin position="1"/>
        <end position="32"/>
    </location>
</feature>
<sequence length="122" mass="13004">MVAPTIPPQPSPEPSPSFTDLPANLAGSSSSPPSYFAKAGFATCAIGNQGHGFSDNLIAHIPDINPVVDDCIAFFDEFRSCFDPSLPSFLYSESLSGAIALLITLCCRNSPKMSHLQTEREL</sequence>
<organism evidence="3 4">
    <name type="scientific">Arachis hypogaea</name>
    <name type="common">Peanut</name>
    <dbReference type="NCBI Taxonomy" id="3818"/>
    <lineage>
        <taxon>Eukaryota</taxon>
        <taxon>Viridiplantae</taxon>
        <taxon>Streptophyta</taxon>
        <taxon>Embryophyta</taxon>
        <taxon>Tracheophyta</taxon>
        <taxon>Spermatophyta</taxon>
        <taxon>Magnoliopsida</taxon>
        <taxon>eudicotyledons</taxon>
        <taxon>Gunneridae</taxon>
        <taxon>Pentapetalae</taxon>
        <taxon>rosids</taxon>
        <taxon>fabids</taxon>
        <taxon>Fabales</taxon>
        <taxon>Fabaceae</taxon>
        <taxon>Papilionoideae</taxon>
        <taxon>50 kb inversion clade</taxon>
        <taxon>dalbergioids sensu lato</taxon>
        <taxon>Dalbergieae</taxon>
        <taxon>Pterocarpus clade</taxon>
        <taxon>Arachis</taxon>
    </lineage>
</organism>
<dbReference type="InterPro" id="IPR029058">
    <property type="entry name" value="AB_hydrolase_fold"/>
</dbReference>
<proteinExistence type="predicted"/>
<dbReference type="InterPro" id="IPR051044">
    <property type="entry name" value="MAG_DAG_Lipase"/>
</dbReference>
<dbReference type="InterPro" id="IPR022742">
    <property type="entry name" value="Hydrolase_4"/>
</dbReference>
<dbReference type="SUPFAM" id="SSF53474">
    <property type="entry name" value="alpha/beta-Hydrolases"/>
    <property type="match status" value="1"/>
</dbReference>
<reference evidence="3 4" key="1">
    <citation type="submission" date="2019-01" db="EMBL/GenBank/DDBJ databases">
        <title>Sequencing of cultivated peanut Arachis hypogaea provides insights into genome evolution and oil improvement.</title>
        <authorList>
            <person name="Chen X."/>
        </authorList>
    </citation>
    <scope>NUCLEOTIDE SEQUENCE [LARGE SCALE GENOMIC DNA]</scope>
    <source>
        <strain evidence="4">cv. Fuhuasheng</strain>
        <tissue evidence="3">Leaves</tissue>
    </source>
</reference>
<name>A0A444ZTM9_ARAHY</name>
<dbReference type="Gene3D" id="3.40.50.1820">
    <property type="entry name" value="alpha/beta hydrolase"/>
    <property type="match status" value="1"/>
</dbReference>
<comment type="caution">
    <text evidence="3">The sequence shown here is derived from an EMBL/GenBank/DDBJ whole genome shotgun (WGS) entry which is preliminary data.</text>
</comment>
<accession>A0A444ZTM9</accession>
<evidence type="ECO:0000313" key="4">
    <source>
        <dbReference type="Proteomes" id="UP000289738"/>
    </source>
</evidence>
<dbReference type="STRING" id="3818.A0A444ZTM9"/>
<gene>
    <name evidence="3" type="ORF">Ahy_B03g062273</name>
</gene>
<feature type="domain" description="Serine aminopeptidase S33" evidence="2">
    <location>
        <begin position="35"/>
        <end position="106"/>
    </location>
</feature>